<gene>
    <name evidence="1" type="ORF">CLM73_09640</name>
</gene>
<dbReference type="AlphaFoldDB" id="A0A2S0I5M8"/>
<organism evidence="1 2">
    <name type="scientific">Achromobacter spanius</name>
    <dbReference type="NCBI Taxonomy" id="217203"/>
    <lineage>
        <taxon>Bacteria</taxon>
        <taxon>Pseudomonadati</taxon>
        <taxon>Pseudomonadota</taxon>
        <taxon>Betaproteobacteria</taxon>
        <taxon>Burkholderiales</taxon>
        <taxon>Alcaligenaceae</taxon>
        <taxon>Achromobacter</taxon>
    </lineage>
</organism>
<accession>A0A2S0I5M8</accession>
<evidence type="ECO:0000313" key="1">
    <source>
        <dbReference type="EMBL" id="AVJ27350.1"/>
    </source>
</evidence>
<dbReference type="RefSeq" id="WP_105238241.1">
    <property type="nucleotide sequence ID" value="NZ_CP023270.1"/>
</dbReference>
<evidence type="ECO:0000313" key="2">
    <source>
        <dbReference type="Proteomes" id="UP000239477"/>
    </source>
</evidence>
<name>A0A2S0I5M8_9BURK</name>
<reference evidence="1 2" key="1">
    <citation type="submission" date="2017-09" db="EMBL/GenBank/DDBJ databases">
        <title>Genomic, metabolic, and phenotypic characteristics of bacterial isolates from the natural microbiome of the model nematode Caenorhabditis elegans.</title>
        <authorList>
            <person name="Zimmermann J."/>
            <person name="Obeng N."/>
            <person name="Yang W."/>
            <person name="Obeng O."/>
            <person name="Kissoyan K."/>
            <person name="Pees B."/>
            <person name="Dirksen P."/>
            <person name="Hoppner M."/>
            <person name="Franke A."/>
            <person name="Rosenstiel P."/>
            <person name="Leippe M."/>
            <person name="Dierking K."/>
            <person name="Kaleta C."/>
            <person name="Schulenburg H."/>
        </authorList>
    </citation>
    <scope>NUCLEOTIDE SEQUENCE [LARGE SCALE GENOMIC DNA]</scope>
    <source>
        <strain evidence="1 2">MYb73</strain>
    </source>
</reference>
<protein>
    <submittedName>
        <fullName evidence="1">Uncharacterized protein</fullName>
    </submittedName>
</protein>
<sequence>MADEDSLIVPLSRRAFDLYAMSLPFGPNYGDAQFITAFKLERGGAVGAVFGTPDGMFVALTMRRRVDHRFVVTSEVDCIPTLAQAVARVSEDMKLGQPAEPLKPGERRRPNLLDLDRRTPCAAFQLLAGGPIRWAAMNTVMELYLAMPKPDANFASDMQTVNFDSRLWELYLFACFREMGIEVSQDVPSPDFKLVAGPLSAYVEAVTANPTEARDGSLPALKHAPADKTERLAGDAAARFAKTLRSKIQKDYHVLRHVRGLPFALALADFHGGSTMVWSREALPTYLYGKLPVVNESENGRYAVDEPIDKLKGHDIKAGLFNEPEMRNLSAIMFSNACTMAKFNRMGVLAGLGVPGVKLRRKGILYDRTSGALEPIDFDMDVQSEEYQALWPWGEAWCVELEIYHNPGATHPFPFDLLPGATHWFECDGEVVCKTMWEHTVLASTTIILAPEEMLRWPAKVSRECT</sequence>
<dbReference type="OrthoDB" id="981968at2"/>
<dbReference type="EMBL" id="CP023270">
    <property type="protein sequence ID" value="AVJ27350.1"/>
    <property type="molecule type" value="Genomic_DNA"/>
</dbReference>
<keyword evidence="2" id="KW-1185">Reference proteome</keyword>
<dbReference type="Proteomes" id="UP000239477">
    <property type="component" value="Chromosome"/>
</dbReference>
<proteinExistence type="predicted"/>